<evidence type="ECO:0000256" key="4">
    <source>
        <dbReference type="SAM" id="MobiDB-lite"/>
    </source>
</evidence>
<organism evidence="7 8">
    <name type="scientific">Clostridium scindens (strain JCM 10418 / VPI 12708)</name>
    <dbReference type="NCBI Taxonomy" id="29347"/>
    <lineage>
        <taxon>Bacteria</taxon>
        <taxon>Bacillati</taxon>
        <taxon>Bacillota</taxon>
        <taxon>Clostridia</taxon>
        <taxon>Lachnospirales</taxon>
        <taxon>Lachnospiraceae</taxon>
    </lineage>
</organism>
<dbReference type="Proteomes" id="UP000462363">
    <property type="component" value="Unassembled WGS sequence"/>
</dbReference>
<dbReference type="AlphaFoldDB" id="A0A844F8I5"/>
<name>A0A844F8I5_CLOSV</name>
<evidence type="ECO:0000256" key="3">
    <source>
        <dbReference type="ARBA" id="ARBA00022729"/>
    </source>
</evidence>
<dbReference type="EMBL" id="VUMB01000009">
    <property type="protein sequence ID" value="MSS39867.1"/>
    <property type="molecule type" value="Genomic_DNA"/>
</dbReference>
<gene>
    <name evidence="7" type="ORF">FYJ37_05775</name>
</gene>
<comment type="subcellular location">
    <subcellularLocation>
        <location evidence="1">Cell envelope</location>
    </subcellularLocation>
</comment>
<dbReference type="SUPFAM" id="SSF53822">
    <property type="entry name" value="Periplasmic binding protein-like I"/>
    <property type="match status" value="1"/>
</dbReference>
<evidence type="ECO:0000313" key="7">
    <source>
        <dbReference type="EMBL" id="MSS39867.1"/>
    </source>
</evidence>
<feature type="region of interest" description="Disordered" evidence="4">
    <location>
        <begin position="264"/>
        <end position="284"/>
    </location>
</feature>
<dbReference type="Gene3D" id="3.40.50.2300">
    <property type="match status" value="2"/>
</dbReference>
<feature type="domain" description="Periplasmic binding protein" evidence="6">
    <location>
        <begin position="71"/>
        <end position="257"/>
    </location>
</feature>
<dbReference type="InterPro" id="IPR025997">
    <property type="entry name" value="SBP_2_dom"/>
</dbReference>
<keyword evidence="3 5" id="KW-0732">Signal</keyword>
<dbReference type="PANTHER" id="PTHR46847">
    <property type="entry name" value="D-ALLOSE-BINDING PERIPLASMIC PROTEIN-RELATED"/>
    <property type="match status" value="1"/>
</dbReference>
<dbReference type="GO" id="GO:0030313">
    <property type="term" value="C:cell envelope"/>
    <property type="evidence" value="ECO:0007669"/>
    <property type="project" value="UniProtKB-SubCell"/>
</dbReference>
<feature type="domain" description="Periplasmic binding protein" evidence="6">
    <location>
        <begin position="275"/>
        <end position="365"/>
    </location>
</feature>
<dbReference type="InterPro" id="IPR028082">
    <property type="entry name" value="Peripla_BP_I"/>
</dbReference>
<dbReference type="PANTHER" id="PTHR46847:SF1">
    <property type="entry name" value="D-ALLOSE-BINDING PERIPLASMIC PROTEIN-RELATED"/>
    <property type="match status" value="1"/>
</dbReference>
<evidence type="ECO:0000256" key="1">
    <source>
        <dbReference type="ARBA" id="ARBA00004196"/>
    </source>
</evidence>
<proteinExistence type="inferred from homology"/>
<feature type="signal peptide" evidence="5">
    <location>
        <begin position="1"/>
        <end position="22"/>
    </location>
</feature>
<evidence type="ECO:0000256" key="5">
    <source>
        <dbReference type="SAM" id="SignalP"/>
    </source>
</evidence>
<dbReference type="GeneID" id="62695616"/>
<dbReference type="PROSITE" id="PS51257">
    <property type="entry name" value="PROKAR_LIPOPROTEIN"/>
    <property type="match status" value="1"/>
</dbReference>
<evidence type="ECO:0000256" key="2">
    <source>
        <dbReference type="ARBA" id="ARBA00007639"/>
    </source>
</evidence>
<comment type="caution">
    <text evidence="7">The sequence shown here is derived from an EMBL/GenBank/DDBJ whole genome shotgun (WGS) entry which is preliminary data.</text>
</comment>
<accession>A0A844F8I5</accession>
<sequence length="400" mass="43222">MKKRSSIIAILLCAAMLTCACAARSDDKVEEPVQAEKQKVKVKEYQGKLDIIEPGAYNNVNGLNLEPGSYISVIGKADGGQFWEEVKKGVDQAARDINKNLGYEGKDKVKVTYSGPAAADNVDEQVNILDEELARYPVALGISIADAKACEVQFDLAAESDIPIVAFDSGSDYQGLMATVATDNKAASKEAASRLAEIMKETGKVILFAHDSKSKAAIDRENAFKEEMQQNHPGITIGDVYHLDQLADLQKKVAEEINAGTYKKGGEATGEKLDEQDEVTPDSITEDDVVDYVLAKNPDAKGCFATNSDAMKVALNGLDRMEEENIALVGFDADEEEIKALSDGKIDGLIVQNPFGMGYATVIASARAALEMGNEAVVDTGYTWVTKKKLKDENVAKMLY</sequence>
<evidence type="ECO:0000313" key="8">
    <source>
        <dbReference type="Proteomes" id="UP000462363"/>
    </source>
</evidence>
<feature type="compositionally biased region" description="Acidic residues" evidence="4">
    <location>
        <begin position="274"/>
        <end position="284"/>
    </location>
</feature>
<dbReference type="GO" id="GO:0030246">
    <property type="term" value="F:carbohydrate binding"/>
    <property type="evidence" value="ECO:0007669"/>
    <property type="project" value="UniProtKB-ARBA"/>
</dbReference>
<dbReference type="RefSeq" id="WP_004607905.1">
    <property type="nucleotide sequence ID" value="NZ_AP025569.1"/>
</dbReference>
<reference evidence="7 8" key="1">
    <citation type="submission" date="2019-08" db="EMBL/GenBank/DDBJ databases">
        <title>In-depth cultivation of the pig gut microbiome towards novel bacterial diversity and tailored functional studies.</title>
        <authorList>
            <person name="Wylensek D."/>
            <person name="Hitch T.C.A."/>
            <person name="Clavel T."/>
        </authorList>
    </citation>
    <scope>NUCLEOTIDE SEQUENCE [LARGE SCALE GENOMIC DNA]</scope>
    <source>
        <strain evidence="7 8">BL-389-WT-3D</strain>
    </source>
</reference>
<feature type="chain" id="PRO_5032745852" evidence="5">
    <location>
        <begin position="23"/>
        <end position="400"/>
    </location>
</feature>
<dbReference type="Pfam" id="PF13407">
    <property type="entry name" value="Peripla_BP_4"/>
    <property type="match status" value="2"/>
</dbReference>
<feature type="compositionally biased region" description="Basic and acidic residues" evidence="4">
    <location>
        <begin position="264"/>
        <end position="273"/>
    </location>
</feature>
<protein>
    <submittedName>
        <fullName evidence="7">Substrate-binding domain-containing protein</fullName>
    </submittedName>
</protein>
<evidence type="ECO:0000259" key="6">
    <source>
        <dbReference type="Pfam" id="PF13407"/>
    </source>
</evidence>
<comment type="similarity">
    <text evidence="2">Belongs to the bacterial solute-binding protein 2 family.</text>
</comment>